<evidence type="ECO:0000256" key="1">
    <source>
        <dbReference type="SAM" id="SignalP"/>
    </source>
</evidence>
<evidence type="ECO:0000313" key="2">
    <source>
        <dbReference type="EMBL" id="CAE4600053.1"/>
    </source>
</evidence>
<name>A0A7S4R0S5_9STRA</name>
<organism evidence="2">
    <name type="scientific">Ditylum brightwellii</name>
    <dbReference type="NCBI Taxonomy" id="49249"/>
    <lineage>
        <taxon>Eukaryota</taxon>
        <taxon>Sar</taxon>
        <taxon>Stramenopiles</taxon>
        <taxon>Ochrophyta</taxon>
        <taxon>Bacillariophyta</taxon>
        <taxon>Mediophyceae</taxon>
        <taxon>Lithodesmiophycidae</taxon>
        <taxon>Lithodesmiales</taxon>
        <taxon>Lithodesmiaceae</taxon>
        <taxon>Ditylum</taxon>
    </lineage>
</organism>
<accession>A0A7S4R0S5</accession>
<feature type="chain" id="PRO_5031455008" evidence="1">
    <location>
        <begin position="23"/>
        <end position="302"/>
    </location>
</feature>
<proteinExistence type="predicted"/>
<dbReference type="EMBL" id="HBNS01013854">
    <property type="protein sequence ID" value="CAE4600053.1"/>
    <property type="molecule type" value="Transcribed_RNA"/>
</dbReference>
<gene>
    <name evidence="2" type="ORF">DBRI00130_LOCUS11155</name>
</gene>
<dbReference type="AlphaFoldDB" id="A0A7S4R0S5"/>
<keyword evidence="1" id="KW-0732">Signal</keyword>
<feature type="signal peptide" evidence="1">
    <location>
        <begin position="1"/>
        <end position="22"/>
    </location>
</feature>
<reference evidence="2" key="1">
    <citation type="submission" date="2021-01" db="EMBL/GenBank/DDBJ databases">
        <authorList>
            <person name="Corre E."/>
            <person name="Pelletier E."/>
            <person name="Niang G."/>
            <person name="Scheremetjew M."/>
            <person name="Finn R."/>
            <person name="Kale V."/>
            <person name="Holt S."/>
            <person name="Cochrane G."/>
            <person name="Meng A."/>
            <person name="Brown T."/>
            <person name="Cohen L."/>
        </authorList>
    </citation>
    <scope>NUCLEOTIDE SEQUENCE</scope>
    <source>
        <strain evidence="2">GSO104</strain>
    </source>
</reference>
<sequence length="302" mass="32696">MDNIIAKAAICALALFAVTVNGLQPSVPFSPKDPTVHQIKIAEGPKGQTIAVNYASSWPVWYVTHNGQSVTRVPDASSDELGGGWVSPSSFEQLWLPMDLPPPTACAALGLVLKDGVPRYAFPTVETVLATRDGGAWHNRGLNSLPLAKTWMPFFNVVNADTLSLACYHRSMPTEENDDDDGEQKQEEEWKAAFPRTDVKGALDLLFNAIANGPNELSEGFCYLVTPLPSSDAQSAFLTKSAVIPGQRVRCLLSDLDTMPDDDDDDMRAVCDILVHNVAPGGESEYLPAAYKPLYDNAQCAE</sequence>
<protein>
    <submittedName>
        <fullName evidence="2">Uncharacterized protein</fullName>
    </submittedName>
</protein>